<dbReference type="EMBL" id="JARWAO010000003">
    <property type="protein sequence ID" value="MDR5896060.1"/>
    <property type="molecule type" value="Genomic_DNA"/>
</dbReference>
<evidence type="ECO:0000313" key="10">
    <source>
        <dbReference type="Proteomes" id="UP001269375"/>
    </source>
</evidence>
<dbReference type="SMART" id="SM00947">
    <property type="entry name" value="Pro_CA"/>
    <property type="match status" value="1"/>
</dbReference>
<dbReference type="InterPro" id="IPR015892">
    <property type="entry name" value="Carbonic_anhydrase_CS"/>
</dbReference>
<dbReference type="Pfam" id="PF00484">
    <property type="entry name" value="Pro_CA"/>
    <property type="match status" value="1"/>
</dbReference>
<dbReference type="EC" id="4.2.1.1" evidence="3 8"/>
<dbReference type="InterPro" id="IPR001765">
    <property type="entry name" value="Carbonic_anhydrase"/>
</dbReference>
<evidence type="ECO:0000256" key="8">
    <source>
        <dbReference type="RuleBase" id="RU003956"/>
    </source>
</evidence>
<dbReference type="PANTHER" id="PTHR11002">
    <property type="entry name" value="CARBONIC ANHYDRASE"/>
    <property type="match status" value="1"/>
</dbReference>
<name>A0ABU1GVJ3_9GAMM</name>
<dbReference type="PROSITE" id="PS00704">
    <property type="entry name" value="PROK_CO2_ANHYDRASE_1"/>
    <property type="match status" value="1"/>
</dbReference>
<keyword evidence="10" id="KW-1185">Reference proteome</keyword>
<sequence>MSKSISPDIQKLLEQNRKWSEEMQTQDPAFFERLSRQQTPKFLWIGCSDSRVPANQIIDLPPGEVFVHRNVANILHHNDMNALSVIQYAVDVLGVEHIMIVGHYGCGGVRAALDGDECGIVDYWLHSLRQLSAMHRSELSPLPIEQQADRLCELNVMAQVSNLCSTKIVQRAWARGQNLSIHGWCYSLSNGQVKDLECSQDRLDEIDQLYRFDFIKPVGDA</sequence>
<dbReference type="NCBIfam" id="NF007756">
    <property type="entry name" value="PRK10437.1"/>
    <property type="match status" value="1"/>
</dbReference>
<evidence type="ECO:0000313" key="9">
    <source>
        <dbReference type="EMBL" id="MDR5896060.1"/>
    </source>
</evidence>
<comment type="cofactor">
    <cofactor evidence="1">
        <name>Zn(2+)</name>
        <dbReference type="ChEBI" id="CHEBI:29105"/>
    </cofactor>
</comment>
<accession>A0ABU1GVJ3</accession>
<organism evidence="9 10">
    <name type="scientific">Larsenimonas suaedae</name>
    <dbReference type="NCBI Taxonomy" id="1851019"/>
    <lineage>
        <taxon>Bacteria</taxon>
        <taxon>Pseudomonadati</taxon>
        <taxon>Pseudomonadota</taxon>
        <taxon>Gammaproteobacteria</taxon>
        <taxon>Oceanospirillales</taxon>
        <taxon>Halomonadaceae</taxon>
        <taxon>Larsenimonas</taxon>
    </lineage>
</organism>
<keyword evidence="5 8" id="KW-0862">Zinc</keyword>
<comment type="caution">
    <text evidence="9">The sequence shown here is derived from an EMBL/GenBank/DDBJ whole genome shotgun (WGS) entry which is preliminary data.</text>
</comment>
<comment type="catalytic activity">
    <reaction evidence="7 8">
        <text>hydrogencarbonate + H(+) = CO2 + H2O</text>
        <dbReference type="Rhea" id="RHEA:10748"/>
        <dbReference type="ChEBI" id="CHEBI:15377"/>
        <dbReference type="ChEBI" id="CHEBI:15378"/>
        <dbReference type="ChEBI" id="CHEBI:16526"/>
        <dbReference type="ChEBI" id="CHEBI:17544"/>
        <dbReference type="EC" id="4.2.1.1"/>
    </reaction>
</comment>
<keyword evidence="6 8" id="KW-0456">Lyase</keyword>
<gene>
    <name evidence="9" type="primary">can</name>
    <name evidence="9" type="ORF">QC825_08260</name>
</gene>
<comment type="function">
    <text evidence="8">Reversible hydration of carbon dioxide.</text>
</comment>
<evidence type="ECO:0000256" key="2">
    <source>
        <dbReference type="ARBA" id="ARBA00006217"/>
    </source>
</evidence>
<dbReference type="SUPFAM" id="SSF53056">
    <property type="entry name" value="beta-carbonic anhydrase, cab"/>
    <property type="match status" value="1"/>
</dbReference>
<evidence type="ECO:0000256" key="3">
    <source>
        <dbReference type="ARBA" id="ARBA00012925"/>
    </source>
</evidence>
<evidence type="ECO:0000256" key="1">
    <source>
        <dbReference type="ARBA" id="ARBA00001947"/>
    </source>
</evidence>
<dbReference type="InterPro" id="IPR036874">
    <property type="entry name" value="Carbonic_anhydrase_sf"/>
</dbReference>
<keyword evidence="4" id="KW-0479">Metal-binding</keyword>
<dbReference type="Proteomes" id="UP001269375">
    <property type="component" value="Unassembled WGS sequence"/>
</dbReference>
<evidence type="ECO:0000256" key="4">
    <source>
        <dbReference type="ARBA" id="ARBA00022723"/>
    </source>
</evidence>
<dbReference type="PROSITE" id="PS00705">
    <property type="entry name" value="PROK_CO2_ANHYDRASE_2"/>
    <property type="match status" value="1"/>
</dbReference>
<evidence type="ECO:0000256" key="6">
    <source>
        <dbReference type="ARBA" id="ARBA00023239"/>
    </source>
</evidence>
<dbReference type="Gene3D" id="3.40.1050.10">
    <property type="entry name" value="Carbonic anhydrase"/>
    <property type="match status" value="1"/>
</dbReference>
<proteinExistence type="inferred from homology"/>
<evidence type="ECO:0000256" key="7">
    <source>
        <dbReference type="ARBA" id="ARBA00048348"/>
    </source>
</evidence>
<dbReference type="CDD" id="cd00883">
    <property type="entry name" value="beta_CA_cladeA"/>
    <property type="match status" value="1"/>
</dbReference>
<reference evidence="9 10" key="1">
    <citation type="submission" date="2023-04" db="EMBL/GenBank/DDBJ databases">
        <title>A long-awaited taxogenomic arrangement of the family Halomonadaceae.</title>
        <authorList>
            <person name="De La Haba R."/>
            <person name="Chuvochina M."/>
            <person name="Wittouck S."/>
            <person name="Arahal D.R."/>
            <person name="Sanchez-Porro C."/>
            <person name="Hugenholtz P."/>
            <person name="Ventosa A."/>
        </authorList>
    </citation>
    <scope>NUCLEOTIDE SEQUENCE [LARGE SCALE GENOMIC DNA]</scope>
    <source>
        <strain evidence="9 10">DSM 22428</strain>
    </source>
</reference>
<evidence type="ECO:0000256" key="5">
    <source>
        <dbReference type="ARBA" id="ARBA00022833"/>
    </source>
</evidence>
<comment type="similarity">
    <text evidence="2 8">Belongs to the beta-class carbonic anhydrase family.</text>
</comment>
<dbReference type="PANTHER" id="PTHR11002:SF76">
    <property type="entry name" value="CARBONIC ANHYDRASE"/>
    <property type="match status" value="1"/>
</dbReference>
<protein>
    <recommendedName>
        <fullName evidence="3 8">Carbonic anhydrase</fullName>
        <ecNumber evidence="3 8">4.2.1.1</ecNumber>
    </recommendedName>
    <alternativeName>
        <fullName evidence="8">Carbonate dehydratase</fullName>
    </alternativeName>
</protein>